<keyword evidence="1 4" id="KW-0808">Transferase</keyword>
<reference evidence="4 5" key="1">
    <citation type="submission" date="2019-04" db="EMBL/GenBank/DDBJ databases">
        <authorList>
            <consortium name="GenomeTrakr: Next Generation Sequencing Network for Food Pathogen Tracability"/>
        </authorList>
    </citation>
    <scope>NUCLEOTIDE SEQUENCE [LARGE SCALE GENOMIC DNA]</scope>
    <source>
        <strain evidence="4 5">LS1419</strain>
    </source>
</reference>
<dbReference type="Proteomes" id="UP000540417">
    <property type="component" value="Unassembled WGS sequence"/>
</dbReference>
<dbReference type="PROSITE" id="PS51186">
    <property type="entry name" value="GNAT"/>
    <property type="match status" value="1"/>
</dbReference>
<evidence type="ECO:0000313" key="4">
    <source>
        <dbReference type="EMBL" id="EAH4371658.1"/>
    </source>
</evidence>
<dbReference type="EMBL" id="AABGVJ010000001">
    <property type="protein sequence ID" value="EAH4371658.1"/>
    <property type="molecule type" value="Genomic_DNA"/>
</dbReference>
<gene>
    <name evidence="4" type="ORF">E5H26_02945</name>
</gene>
<dbReference type="PANTHER" id="PTHR43800">
    <property type="entry name" value="PEPTIDYL-LYSINE N-ACETYLTRANSFERASE YJAB"/>
    <property type="match status" value="1"/>
</dbReference>
<feature type="domain" description="N-acetyltransferase" evidence="3">
    <location>
        <begin position="17"/>
        <end position="148"/>
    </location>
</feature>
<dbReference type="InterPro" id="IPR000182">
    <property type="entry name" value="GNAT_dom"/>
</dbReference>
<evidence type="ECO:0000256" key="1">
    <source>
        <dbReference type="ARBA" id="ARBA00022679"/>
    </source>
</evidence>
<dbReference type="Pfam" id="PF13673">
    <property type="entry name" value="Acetyltransf_10"/>
    <property type="match status" value="1"/>
</dbReference>
<dbReference type="InterPro" id="IPR016181">
    <property type="entry name" value="Acyl_CoA_acyltransferase"/>
</dbReference>
<dbReference type="AlphaFoldDB" id="A0A7U7TSS7"/>
<accession>A0A7U7TSS7</accession>
<evidence type="ECO:0000256" key="2">
    <source>
        <dbReference type="ARBA" id="ARBA00023315"/>
    </source>
</evidence>
<dbReference type="RefSeq" id="WP_070238843.1">
    <property type="nucleotide sequence ID" value="NZ_MKMQ01000011.1"/>
</dbReference>
<evidence type="ECO:0000259" key="3">
    <source>
        <dbReference type="PROSITE" id="PS51186"/>
    </source>
</evidence>
<name>A0A7U7TSS7_LISMN</name>
<dbReference type="PANTHER" id="PTHR43800:SF1">
    <property type="entry name" value="PEPTIDYL-LYSINE N-ACETYLTRANSFERASE YJAB"/>
    <property type="match status" value="1"/>
</dbReference>
<dbReference type="SUPFAM" id="SSF55729">
    <property type="entry name" value="Acyl-CoA N-acyltransferases (Nat)"/>
    <property type="match status" value="1"/>
</dbReference>
<evidence type="ECO:0000313" key="5">
    <source>
        <dbReference type="Proteomes" id="UP000540417"/>
    </source>
</evidence>
<comment type="caution">
    <text evidence="4">The sequence shown here is derived from an EMBL/GenBank/DDBJ whole genome shotgun (WGS) entry which is preliminary data.</text>
</comment>
<dbReference type="GO" id="GO:0016747">
    <property type="term" value="F:acyltransferase activity, transferring groups other than amino-acyl groups"/>
    <property type="evidence" value="ECO:0007669"/>
    <property type="project" value="InterPro"/>
</dbReference>
<sequence length="159" mass="18467">MILINKRAKKQDYQMILTIWEKSVIATHAFLAAEDRQFYKEQIPLFLDNVELFLWFAGEEIVGFSGTSKRELDMLFLNPVATGNGYGSQILIWLIENKRINLVDVNEQNENATRFYLKHGFVVSSRSDLDGFGNPYPILHLQLKERVNGIWTAVTKRTW</sequence>
<keyword evidence="2" id="KW-0012">Acyltransferase</keyword>
<proteinExistence type="predicted"/>
<dbReference type="Gene3D" id="3.40.630.30">
    <property type="match status" value="1"/>
</dbReference>
<protein>
    <submittedName>
        <fullName evidence="4">GNAT family N-acetyltransferase</fullName>
    </submittedName>
</protein>
<organism evidence="4 5">
    <name type="scientific">Listeria monocytogenes</name>
    <dbReference type="NCBI Taxonomy" id="1639"/>
    <lineage>
        <taxon>Bacteria</taxon>
        <taxon>Bacillati</taxon>
        <taxon>Bacillota</taxon>
        <taxon>Bacilli</taxon>
        <taxon>Bacillales</taxon>
        <taxon>Listeriaceae</taxon>
        <taxon>Listeria</taxon>
    </lineage>
</organism>